<dbReference type="Proteomes" id="UP000026960">
    <property type="component" value="Chromosome 7"/>
</dbReference>
<dbReference type="PANTHER" id="PTHR31174">
    <property type="entry name" value="SEED MATURATION FAMILY PROTEIN"/>
    <property type="match status" value="1"/>
</dbReference>
<dbReference type="InterPro" id="IPR042971">
    <property type="entry name" value="LEA_SMP"/>
</dbReference>
<feature type="region of interest" description="Disordered" evidence="1">
    <location>
        <begin position="153"/>
        <end position="173"/>
    </location>
</feature>
<dbReference type="PaxDb" id="65489-OBART07G27530.1"/>
<evidence type="ECO:0000313" key="3">
    <source>
        <dbReference type="Proteomes" id="UP000026960"/>
    </source>
</evidence>
<keyword evidence="3" id="KW-1185">Reference proteome</keyword>
<reference evidence="2" key="2">
    <citation type="submission" date="2015-03" db="UniProtKB">
        <authorList>
            <consortium name="EnsemblPlants"/>
        </authorList>
    </citation>
    <scope>IDENTIFICATION</scope>
</reference>
<dbReference type="AlphaFoldDB" id="A0A0D3GVD9"/>
<evidence type="ECO:0000313" key="2">
    <source>
        <dbReference type="EnsemblPlants" id="OBART07G27530.1"/>
    </source>
</evidence>
<proteinExistence type="predicted"/>
<reference evidence="2" key="1">
    <citation type="journal article" date="2009" name="Rice">
        <title>De Novo Next Generation Sequencing of Plant Genomes.</title>
        <authorList>
            <person name="Rounsley S."/>
            <person name="Marri P.R."/>
            <person name="Yu Y."/>
            <person name="He R."/>
            <person name="Sisneros N."/>
            <person name="Goicoechea J.L."/>
            <person name="Lee S.J."/>
            <person name="Angelova A."/>
            <person name="Kudrna D."/>
            <person name="Luo M."/>
            <person name="Affourtit J."/>
            <person name="Desany B."/>
            <person name="Knight J."/>
            <person name="Niazi F."/>
            <person name="Egholm M."/>
            <person name="Wing R.A."/>
        </authorList>
    </citation>
    <scope>NUCLEOTIDE SEQUENCE [LARGE SCALE GENOMIC DNA]</scope>
    <source>
        <strain evidence="2">cv. IRGC 105608</strain>
    </source>
</reference>
<dbReference type="HOGENOM" id="CLU_1196457_0_0_1"/>
<accession>A0A0D3GVD9</accession>
<organism evidence="2">
    <name type="scientific">Oryza barthii</name>
    <dbReference type="NCBI Taxonomy" id="65489"/>
    <lineage>
        <taxon>Eukaryota</taxon>
        <taxon>Viridiplantae</taxon>
        <taxon>Streptophyta</taxon>
        <taxon>Embryophyta</taxon>
        <taxon>Tracheophyta</taxon>
        <taxon>Spermatophyta</taxon>
        <taxon>Magnoliopsida</taxon>
        <taxon>Liliopsida</taxon>
        <taxon>Poales</taxon>
        <taxon>Poaceae</taxon>
        <taxon>BOP clade</taxon>
        <taxon>Oryzoideae</taxon>
        <taxon>Oryzeae</taxon>
        <taxon>Oryzinae</taxon>
        <taxon>Oryza</taxon>
    </lineage>
</organism>
<dbReference type="Gramene" id="OBART07G27530.1">
    <property type="protein sequence ID" value="OBART07G27530.1"/>
    <property type="gene ID" value="OBART07G27530"/>
</dbReference>
<evidence type="ECO:0008006" key="4">
    <source>
        <dbReference type="Google" id="ProtNLM"/>
    </source>
</evidence>
<evidence type="ECO:0000256" key="1">
    <source>
        <dbReference type="SAM" id="MobiDB-lite"/>
    </source>
</evidence>
<dbReference type="EnsemblPlants" id="OBART07G27530.1">
    <property type="protein sequence ID" value="OBART07G27530.1"/>
    <property type="gene ID" value="OBART07G27530"/>
</dbReference>
<dbReference type="PANTHER" id="PTHR31174:SF21">
    <property type="entry name" value="OS12G0626500 PROTEIN"/>
    <property type="match status" value="1"/>
</dbReference>
<protein>
    <recommendedName>
        <fullName evidence="4">SMP domain-containing protein</fullName>
    </recommendedName>
</protein>
<name>A0A0D3GVD9_9ORYZ</name>
<sequence length="232" mass="24885">MRATGLFTYPGSSPAMWLLRCSGHRGEHEAPPDEDGENINKATTLKDVVGSVAEVLPANKLATREDANKVAGAAAQNDEMSATGLFACPGSSSVVWLLRRSGCRGKHEAPPDDDGEKINKATTLKDVVMGGIAEVLPVNKLATRENANKVAAATAQNDGRHAGGSRELTRSIPSRSESIRNLIPHRVDAFFFSAGKAITDGRDKVHARTEARLSLDWIYEGNIDVTNRKLSI</sequence>